<evidence type="ECO:0000256" key="7">
    <source>
        <dbReference type="SAM" id="Phobius"/>
    </source>
</evidence>
<accession>A0ABP1GC30</accession>
<dbReference type="EMBL" id="CAXHTA020000019">
    <property type="protein sequence ID" value="CAL5228857.1"/>
    <property type="molecule type" value="Genomic_DNA"/>
</dbReference>
<comment type="subcellular location">
    <subcellularLocation>
        <location evidence="1">Membrane</location>
    </subcellularLocation>
</comment>
<keyword evidence="9" id="KW-1185">Reference proteome</keyword>
<evidence type="ECO:0000256" key="2">
    <source>
        <dbReference type="ARBA" id="ARBA00009160"/>
    </source>
</evidence>
<dbReference type="Pfam" id="PF04930">
    <property type="entry name" value="FUN14"/>
    <property type="match status" value="1"/>
</dbReference>
<evidence type="ECO:0000313" key="9">
    <source>
        <dbReference type="Proteomes" id="UP001497392"/>
    </source>
</evidence>
<dbReference type="Proteomes" id="UP001497392">
    <property type="component" value="Unassembled WGS sequence"/>
</dbReference>
<proteinExistence type="inferred from homology"/>
<evidence type="ECO:0000256" key="4">
    <source>
        <dbReference type="ARBA" id="ARBA00022989"/>
    </source>
</evidence>
<evidence type="ECO:0000256" key="5">
    <source>
        <dbReference type="ARBA" id="ARBA00023136"/>
    </source>
</evidence>
<name>A0ABP1GC30_9CHLO</name>
<comment type="caution">
    <text evidence="8">The sequence shown here is derived from an EMBL/GenBank/DDBJ whole genome shotgun (WGS) entry which is preliminary data.</text>
</comment>
<comment type="similarity">
    <text evidence="2">Belongs to the FUN14 family.</text>
</comment>
<evidence type="ECO:0000256" key="6">
    <source>
        <dbReference type="SAM" id="MobiDB-lite"/>
    </source>
</evidence>
<keyword evidence="4 7" id="KW-1133">Transmembrane helix</keyword>
<feature type="transmembrane region" description="Helical" evidence="7">
    <location>
        <begin position="93"/>
        <end position="115"/>
    </location>
</feature>
<feature type="transmembrane region" description="Helical" evidence="7">
    <location>
        <begin position="173"/>
        <end position="199"/>
    </location>
</feature>
<keyword evidence="3 7" id="KW-0812">Transmembrane</keyword>
<organism evidence="8 9">
    <name type="scientific">Coccomyxa viridis</name>
    <dbReference type="NCBI Taxonomy" id="1274662"/>
    <lineage>
        <taxon>Eukaryota</taxon>
        <taxon>Viridiplantae</taxon>
        <taxon>Chlorophyta</taxon>
        <taxon>core chlorophytes</taxon>
        <taxon>Trebouxiophyceae</taxon>
        <taxon>Trebouxiophyceae incertae sedis</taxon>
        <taxon>Coccomyxaceae</taxon>
        <taxon>Coccomyxa</taxon>
    </lineage>
</organism>
<evidence type="ECO:0000256" key="1">
    <source>
        <dbReference type="ARBA" id="ARBA00004370"/>
    </source>
</evidence>
<protein>
    <submittedName>
        <fullName evidence="8">G12067 protein</fullName>
    </submittedName>
</protein>
<dbReference type="InterPro" id="IPR007014">
    <property type="entry name" value="FUN14"/>
</dbReference>
<evidence type="ECO:0000313" key="8">
    <source>
        <dbReference type="EMBL" id="CAL5228857.1"/>
    </source>
</evidence>
<reference evidence="8 9" key="1">
    <citation type="submission" date="2024-06" db="EMBL/GenBank/DDBJ databases">
        <authorList>
            <person name="Kraege A."/>
            <person name="Thomma B."/>
        </authorList>
    </citation>
    <scope>NUCLEOTIDE SEQUENCE [LARGE SCALE GENOMIC DNA]</scope>
</reference>
<keyword evidence="5 7" id="KW-0472">Membrane</keyword>
<evidence type="ECO:0000256" key="3">
    <source>
        <dbReference type="ARBA" id="ARBA00022692"/>
    </source>
</evidence>
<feature type="transmembrane region" description="Helical" evidence="7">
    <location>
        <begin position="122"/>
        <end position="141"/>
    </location>
</feature>
<dbReference type="PANTHER" id="PTHR21346:SF10">
    <property type="entry name" value="TRANSMEMBRANE PROTEIN"/>
    <property type="match status" value="1"/>
</dbReference>
<feature type="region of interest" description="Disordered" evidence="6">
    <location>
        <begin position="21"/>
        <end position="46"/>
    </location>
</feature>
<gene>
    <name evidence="8" type="primary">g12067</name>
    <name evidence="8" type="ORF">VP750_LOCUS10763</name>
</gene>
<dbReference type="PANTHER" id="PTHR21346">
    <property type="entry name" value="FUN14 DOMAIN CONTAINING"/>
    <property type="match status" value="1"/>
</dbReference>
<sequence>MSTTGYTSLRRCNRIRAAVPVQASGGDGGSGGPRAFPPTAEEEDGQGPFRRLCPLCLGLLYACSRVAPAGALFKKKKKQPETLDDFSGRIVKLYWPIMANLGFSGGIGLACGLALRAVGQALAVALGILFIIIQAGAYMGFVEVKWNNVHKEVIRRFDVNRSGTFDASDFKSILASGLAVLSQGVPSIGGFLTGFALGVK</sequence>